<name>A0A379DWU9_9BACT</name>
<reference evidence="1 2" key="1">
    <citation type="submission" date="2018-06" db="EMBL/GenBank/DDBJ databases">
        <authorList>
            <consortium name="Pathogen Informatics"/>
            <person name="Doyle S."/>
        </authorList>
    </citation>
    <scope>NUCLEOTIDE SEQUENCE [LARGE SCALE GENOMIC DNA]</scope>
    <source>
        <strain evidence="1 2">NCTC11157</strain>
    </source>
</reference>
<dbReference type="RefSeq" id="WP_004357010.1">
    <property type="nucleotide sequence ID" value="NZ_CABOGP010000023.1"/>
</dbReference>
<sequence>MLAYEYEKETEDGIKTTSNAFKIAPFVRWYYVHNGPFNLFLDSGLGFDFGKTKTNGVKNDRHGFEIGIRPGACVDLTEGLCLCLRMGFMGY</sequence>
<evidence type="ECO:0000313" key="2">
    <source>
        <dbReference type="Proteomes" id="UP000254072"/>
    </source>
</evidence>
<evidence type="ECO:0008006" key="3">
    <source>
        <dbReference type="Google" id="ProtNLM"/>
    </source>
</evidence>
<dbReference type="Proteomes" id="UP000254072">
    <property type="component" value="Unassembled WGS sequence"/>
</dbReference>
<dbReference type="GeneID" id="91083844"/>
<accession>A0A379DWU9</accession>
<protein>
    <recommendedName>
        <fullName evidence="3">Outer membrane protein beta-barrel domain-containing protein</fullName>
    </recommendedName>
</protein>
<dbReference type="AlphaFoldDB" id="A0A379DWU9"/>
<dbReference type="EMBL" id="UGTL01000001">
    <property type="protein sequence ID" value="SUB84947.1"/>
    <property type="molecule type" value="Genomic_DNA"/>
</dbReference>
<evidence type="ECO:0000313" key="1">
    <source>
        <dbReference type="EMBL" id="SUB84947.1"/>
    </source>
</evidence>
<organism evidence="1 2">
    <name type="scientific">Prevotella disiens</name>
    <dbReference type="NCBI Taxonomy" id="28130"/>
    <lineage>
        <taxon>Bacteria</taxon>
        <taxon>Pseudomonadati</taxon>
        <taxon>Bacteroidota</taxon>
        <taxon>Bacteroidia</taxon>
        <taxon>Bacteroidales</taxon>
        <taxon>Prevotellaceae</taxon>
        <taxon>Prevotella</taxon>
    </lineage>
</organism>
<proteinExistence type="predicted"/>
<gene>
    <name evidence="1" type="ORF">NCTC11157_00666</name>
</gene>